<evidence type="ECO:0000256" key="1">
    <source>
        <dbReference type="ARBA" id="ARBA00023002"/>
    </source>
</evidence>
<feature type="domain" description="GFO/IDH/MocA-like oxidoreductase" evidence="3">
    <location>
        <begin position="190"/>
        <end position="265"/>
    </location>
</feature>
<dbReference type="PANTHER" id="PTHR43818">
    <property type="entry name" value="BCDNA.GH03377"/>
    <property type="match status" value="1"/>
</dbReference>
<organism evidence="4 5">
    <name type="scientific">Lederbergia citrea</name>
    <dbReference type="NCBI Taxonomy" id="2833581"/>
    <lineage>
        <taxon>Bacteria</taxon>
        <taxon>Bacillati</taxon>
        <taxon>Bacillota</taxon>
        <taxon>Bacilli</taxon>
        <taxon>Bacillales</taxon>
        <taxon>Bacillaceae</taxon>
        <taxon>Lederbergia</taxon>
    </lineage>
</organism>
<feature type="domain" description="Gfo/Idh/MocA-like oxidoreductase N-terminal" evidence="2">
    <location>
        <begin position="6"/>
        <end position="125"/>
    </location>
</feature>
<dbReference type="EMBL" id="JAGYPN010000001">
    <property type="protein sequence ID" value="MBS4221274.1"/>
    <property type="molecule type" value="Genomic_DNA"/>
</dbReference>
<comment type="caution">
    <text evidence="4">The sequence shown here is derived from an EMBL/GenBank/DDBJ whole genome shotgun (WGS) entry which is preliminary data.</text>
</comment>
<dbReference type="AlphaFoldDB" id="A0A942UQR6"/>
<dbReference type="InterPro" id="IPR055170">
    <property type="entry name" value="GFO_IDH_MocA-like_dom"/>
</dbReference>
<accession>A0A942UQR6</accession>
<dbReference type="Gene3D" id="3.40.50.720">
    <property type="entry name" value="NAD(P)-binding Rossmann-like Domain"/>
    <property type="match status" value="1"/>
</dbReference>
<dbReference type="GO" id="GO:0016491">
    <property type="term" value="F:oxidoreductase activity"/>
    <property type="evidence" value="ECO:0007669"/>
    <property type="project" value="UniProtKB-KW"/>
</dbReference>
<evidence type="ECO:0000259" key="2">
    <source>
        <dbReference type="Pfam" id="PF01408"/>
    </source>
</evidence>
<keyword evidence="1" id="KW-0560">Oxidoreductase</keyword>
<proteinExistence type="predicted"/>
<dbReference type="Pfam" id="PF01408">
    <property type="entry name" value="GFO_IDH_MocA"/>
    <property type="match status" value="1"/>
</dbReference>
<evidence type="ECO:0000313" key="5">
    <source>
        <dbReference type="Proteomes" id="UP000676456"/>
    </source>
</evidence>
<dbReference type="InterPro" id="IPR036291">
    <property type="entry name" value="NAD(P)-bd_dom_sf"/>
</dbReference>
<reference evidence="4 5" key="1">
    <citation type="submission" date="2021-05" db="EMBL/GenBank/DDBJ databases">
        <title>Novel Bacillus species.</title>
        <authorList>
            <person name="Liu G."/>
        </authorList>
    </citation>
    <scope>NUCLEOTIDE SEQUENCE [LARGE SCALE GENOMIC DNA]</scope>
    <source>
        <strain evidence="4 5">FJAT-49682</strain>
    </source>
</reference>
<keyword evidence="5" id="KW-1185">Reference proteome</keyword>
<dbReference type="Gene3D" id="3.30.360.10">
    <property type="entry name" value="Dihydrodipicolinate Reductase, domain 2"/>
    <property type="match status" value="1"/>
</dbReference>
<dbReference type="RefSeq" id="WP_213096315.1">
    <property type="nucleotide sequence ID" value="NZ_JAGYPH010000001.1"/>
</dbReference>
<dbReference type="PANTHER" id="PTHR43818:SF11">
    <property type="entry name" value="BCDNA.GH03377"/>
    <property type="match status" value="1"/>
</dbReference>
<dbReference type="Pfam" id="PF22725">
    <property type="entry name" value="GFO_IDH_MocA_C3"/>
    <property type="match status" value="1"/>
</dbReference>
<dbReference type="InterPro" id="IPR000683">
    <property type="entry name" value="Gfo/Idh/MocA-like_OxRdtase_N"/>
</dbReference>
<dbReference type="Proteomes" id="UP000676456">
    <property type="component" value="Unassembled WGS sequence"/>
</dbReference>
<dbReference type="SUPFAM" id="SSF51735">
    <property type="entry name" value="NAD(P)-binding Rossmann-fold domains"/>
    <property type="match status" value="1"/>
</dbReference>
<name>A0A942UQR6_9BACI</name>
<sequence>MKSDKLRIGILGCGPISQAAHIESCRKGRNVELYALCDAAEDLLYRVAEIHRPKFTYTNYGEMLPNNDIDAVIIGVSDFFHVSAAMKALKAGKHVLVEKPLGVTIEECLELEKVVKDSGLILQVGNMKRFDEGISTARDFVKNEMGEMLALKAWYGDNHARYTLTDNVMPIIERSDQSLKPARDVKGNKKQYYMLGHGSHLVDTARFFGGNILSVQAYHTEKFGAHNWLATVEFENGSYGQLDLSIGVRMDWHEGFQIYGEYGSVVGKTFNPWLFKSSEVDIFSAKDGQFRRPLASDGHFYRRQLEGFADTIIDRKPMTGASIEDGIANMRAMVAIAHSVESGERVKLSDVRGGL</sequence>
<dbReference type="SUPFAM" id="SSF55347">
    <property type="entry name" value="Glyceraldehyde-3-phosphate dehydrogenase-like, C-terminal domain"/>
    <property type="match status" value="1"/>
</dbReference>
<dbReference type="GO" id="GO:0000166">
    <property type="term" value="F:nucleotide binding"/>
    <property type="evidence" value="ECO:0007669"/>
    <property type="project" value="InterPro"/>
</dbReference>
<protein>
    <submittedName>
        <fullName evidence="4">Gfo/Idh/MocA family oxidoreductase</fullName>
    </submittedName>
</protein>
<gene>
    <name evidence="4" type="ORF">KHA91_00710</name>
</gene>
<dbReference type="InterPro" id="IPR050463">
    <property type="entry name" value="Gfo/Idh/MocA_oxidrdct_glycsds"/>
</dbReference>
<evidence type="ECO:0000313" key="4">
    <source>
        <dbReference type="EMBL" id="MBS4221274.1"/>
    </source>
</evidence>
<evidence type="ECO:0000259" key="3">
    <source>
        <dbReference type="Pfam" id="PF22725"/>
    </source>
</evidence>